<keyword evidence="1" id="KW-0472">Membrane</keyword>
<evidence type="ECO:0000313" key="3">
    <source>
        <dbReference type="Proteomes" id="UP001152321"/>
    </source>
</evidence>
<organism evidence="2 3">
    <name type="scientific">Bdellovibrio svalbardensis</name>
    <dbReference type="NCBI Taxonomy" id="2972972"/>
    <lineage>
        <taxon>Bacteria</taxon>
        <taxon>Pseudomonadati</taxon>
        <taxon>Bdellovibrionota</taxon>
        <taxon>Bdellovibrionia</taxon>
        <taxon>Bdellovibrionales</taxon>
        <taxon>Pseudobdellovibrionaceae</taxon>
        <taxon>Bdellovibrio</taxon>
    </lineage>
</organism>
<evidence type="ECO:0000256" key="1">
    <source>
        <dbReference type="SAM" id="Phobius"/>
    </source>
</evidence>
<gene>
    <name evidence="2" type="ORF">NWE73_09635</name>
</gene>
<comment type="caution">
    <text evidence="2">The sequence shown here is derived from an EMBL/GenBank/DDBJ whole genome shotgun (WGS) entry which is preliminary data.</text>
</comment>
<proteinExistence type="predicted"/>
<keyword evidence="3" id="KW-1185">Reference proteome</keyword>
<keyword evidence="1" id="KW-1133">Transmembrane helix</keyword>
<feature type="transmembrane region" description="Helical" evidence="1">
    <location>
        <begin position="12"/>
        <end position="34"/>
    </location>
</feature>
<name>A0ABT6DIF2_9BACT</name>
<dbReference type="RefSeq" id="WP_277578102.1">
    <property type="nucleotide sequence ID" value="NZ_JANRMI010000002.1"/>
</dbReference>
<accession>A0ABT6DIF2</accession>
<dbReference type="EMBL" id="JANRMI010000002">
    <property type="protein sequence ID" value="MDG0816625.1"/>
    <property type="molecule type" value="Genomic_DNA"/>
</dbReference>
<evidence type="ECO:0000313" key="2">
    <source>
        <dbReference type="EMBL" id="MDG0816625.1"/>
    </source>
</evidence>
<sequence length="186" mass="21430">MKKKVSLLFKATLSLWIVYNIFTMLVMPNIGAYFGRVSSRFVTPYANTVGLNASWNFFSPDPAHVMYIRYLINYTDAEGNPTKEAVEGYFPPEKNQAVKSIFKKRELYVMRFMVIDPKRLKVFMGPWLCRKYPGATSVDMEHVIETVPVLDQVVTFKNEGVKDLSQELQYVRETVSCSETQDEVTL</sequence>
<reference evidence="2" key="1">
    <citation type="submission" date="2022-08" db="EMBL/GenBank/DDBJ databases">
        <title>Novel Bdellovibrio Species Isolated from Svalbard: Designation Bdellovibrio svalbardensis.</title>
        <authorList>
            <person name="Mitchell R.J."/>
            <person name="Choi S.Y."/>
        </authorList>
    </citation>
    <scope>NUCLEOTIDE SEQUENCE</scope>
    <source>
        <strain evidence="2">PAP01</strain>
    </source>
</reference>
<dbReference type="Proteomes" id="UP001152321">
    <property type="component" value="Unassembled WGS sequence"/>
</dbReference>
<protein>
    <submittedName>
        <fullName evidence="2">Uncharacterized protein</fullName>
    </submittedName>
</protein>
<keyword evidence="1" id="KW-0812">Transmembrane</keyword>